<feature type="region of interest" description="Disordered" evidence="1">
    <location>
        <begin position="345"/>
        <end position="365"/>
    </location>
</feature>
<feature type="compositionally biased region" description="Basic and acidic residues" evidence="1">
    <location>
        <begin position="896"/>
        <end position="929"/>
    </location>
</feature>
<proteinExistence type="predicted"/>
<dbReference type="Proteomes" id="UP000323386">
    <property type="component" value="Unassembled WGS sequence"/>
</dbReference>
<feature type="compositionally biased region" description="Low complexity" evidence="1">
    <location>
        <begin position="747"/>
        <end position="757"/>
    </location>
</feature>
<feature type="compositionally biased region" description="Gly residues" evidence="1">
    <location>
        <begin position="646"/>
        <end position="664"/>
    </location>
</feature>
<name>A0A5C3EY15_9BASI</name>
<sequence length="929" mass="101612">MSSYTLLPILVLAVVLFAASPAAAFGSGLVSEASGVHNRVFLHGDVEGILTELVKTAAGAGAAGIMGAIFSGGKKAGKKFSKDDVSRVYFGNWLRDLSQAVDVASLKLLPAQRIVNVVAVLGFLEFGYATREFEVTPERLGNYLTVEHIDNPTGYPDDQGSDPRQVANYPGLRGPLNPRELDIDERNGMKQYIATEGRDFDTSARFIKDNIIRAIELGRSGRRNNERDEWESLRLLGTALHTLEDFAAHSNFIEVALQKLGYDRVFAHVGDRVRVRAPSGREVAPIVTGSFGGADFMHSMLGTAEDKLSQNSAQDVTAKFDDNKGKDGGALRTVLKLLLSKDDKADRDGDGGDGGSDTRKNPDGQVDRLEELRRRAQEMNPTDIGEDEVHQFIMDVLGIHDDIARTISGIIDRIPGLDELLGEVSNNLAVFVFSTLEPVMSPIFRTVTETLFEASAAVVDCHDQTIVFNDENASDPTHSMLAKDHFSNLLNAPAGRLAQIIVRHSVQQVVEAWDDDGIDPRQVADRIVTALHHPDFVERPNPVQEDMLRFVDTWINSHGGEKDEVLRRLEKNAVLEHRNITDGLSGGSTIPAADANANKYAAASEGLAGLVKPGGVLADAPGADVVAGVLGTLKLDGSDDKRKGQQHGGSGQQYGQQQHGGSGQQYGQQQQQYGQGGRRNDDEDNDGGRRYQQQQQQFGGGGQQSFGQSHSQQYGGGGRRNDEDDDERRQQQHQYGDSRRQDDEDNSYGSGRQQQQYGGYGEQRRQDDDGDRFGRQESYGQQSHGQRRDDEDRFGGDHGRRNEYGQGQQRYGGEDDDNRRQGYGQQQSYGYGGGRNNDDDNEYGQGGRQTSSGYGGGEQGRDDYGGRQQQSGFGNDEGDQYGGRRGGGGDEGYGNDDNRGGRGEYGQPRRDDDERQGSYGRRDTADYSL</sequence>
<accession>A0A5C3EY15</accession>
<feature type="compositionally biased region" description="Basic and acidic residues" evidence="1">
    <location>
        <begin position="762"/>
        <end position="775"/>
    </location>
</feature>
<dbReference type="InterPro" id="IPR010816">
    <property type="entry name" value="Het-C"/>
</dbReference>
<feature type="compositionally biased region" description="Basic and acidic residues" evidence="1">
    <location>
        <begin position="719"/>
        <end position="742"/>
    </location>
</feature>
<dbReference type="OrthoDB" id="2506204at2759"/>
<organism evidence="3 4">
    <name type="scientific">Pseudozyma flocculosa</name>
    <dbReference type="NCBI Taxonomy" id="84751"/>
    <lineage>
        <taxon>Eukaryota</taxon>
        <taxon>Fungi</taxon>
        <taxon>Dikarya</taxon>
        <taxon>Basidiomycota</taxon>
        <taxon>Ustilaginomycotina</taxon>
        <taxon>Ustilaginomycetes</taxon>
        <taxon>Ustilaginales</taxon>
        <taxon>Ustilaginaceae</taxon>
        <taxon>Pseudozyma</taxon>
    </lineage>
</organism>
<dbReference type="PANTHER" id="PTHR14905">
    <property type="entry name" value="NG37"/>
    <property type="match status" value="1"/>
</dbReference>
<evidence type="ECO:0000256" key="1">
    <source>
        <dbReference type="SAM" id="MobiDB-lite"/>
    </source>
</evidence>
<feature type="compositionally biased region" description="Basic and acidic residues" evidence="1">
    <location>
        <begin position="786"/>
        <end position="803"/>
    </location>
</feature>
<evidence type="ECO:0000313" key="3">
    <source>
        <dbReference type="EMBL" id="SPO36665.1"/>
    </source>
</evidence>
<gene>
    <name evidence="3" type="ORF">PSFLO_02136</name>
</gene>
<keyword evidence="4" id="KW-1185">Reference proteome</keyword>
<feature type="compositionally biased region" description="Gly residues" evidence="1">
    <location>
        <begin position="880"/>
        <end position="892"/>
    </location>
</feature>
<dbReference type="Pfam" id="PF07217">
    <property type="entry name" value="Het-C"/>
    <property type="match status" value="1"/>
</dbReference>
<feature type="compositionally biased region" description="Basic and acidic residues" evidence="1">
    <location>
        <begin position="678"/>
        <end position="689"/>
    </location>
</feature>
<evidence type="ECO:0008006" key="5">
    <source>
        <dbReference type="Google" id="ProtNLM"/>
    </source>
</evidence>
<dbReference type="AlphaFoldDB" id="A0A5C3EY15"/>
<evidence type="ECO:0000313" key="4">
    <source>
        <dbReference type="Proteomes" id="UP000323386"/>
    </source>
</evidence>
<feature type="signal peptide" evidence="2">
    <location>
        <begin position="1"/>
        <end position="24"/>
    </location>
</feature>
<protein>
    <recommendedName>
        <fullName evidence="5">Het-C-domain-containing protein</fullName>
    </recommendedName>
</protein>
<dbReference type="InterPro" id="IPR052577">
    <property type="entry name" value="VWA7"/>
</dbReference>
<keyword evidence="2" id="KW-0732">Signal</keyword>
<dbReference type="EMBL" id="OOIP01000005">
    <property type="protein sequence ID" value="SPO36665.1"/>
    <property type="molecule type" value="Genomic_DNA"/>
</dbReference>
<reference evidence="3 4" key="1">
    <citation type="submission" date="2018-03" db="EMBL/GenBank/DDBJ databases">
        <authorList>
            <person name="Guldener U."/>
        </authorList>
    </citation>
    <scope>NUCLEOTIDE SEQUENCE [LARGE SCALE GENOMIC DNA]</scope>
    <source>
        <strain evidence="3 4">DAOM196992</strain>
    </source>
</reference>
<evidence type="ECO:0000256" key="2">
    <source>
        <dbReference type="SAM" id="SignalP"/>
    </source>
</evidence>
<dbReference type="PANTHER" id="PTHR14905:SF7">
    <property type="entry name" value="VON WILLEBRAND FACTOR A DOMAIN-CONTAINING PROTEIN 7"/>
    <property type="match status" value="1"/>
</dbReference>
<feature type="chain" id="PRO_5022895814" description="Het-C-domain-containing protein" evidence="2">
    <location>
        <begin position="25"/>
        <end position="929"/>
    </location>
</feature>
<feature type="region of interest" description="Disordered" evidence="1">
    <location>
        <begin position="636"/>
        <end position="929"/>
    </location>
</feature>